<keyword evidence="1" id="KW-0479">Metal-binding</keyword>
<dbReference type="CDD" id="cd16454">
    <property type="entry name" value="RING-H2_PA-TM-RING"/>
    <property type="match status" value="1"/>
</dbReference>
<evidence type="ECO:0000313" key="3">
    <source>
        <dbReference type="EMBL" id="CAL4896907.1"/>
    </source>
</evidence>
<feature type="domain" description="RING-type" evidence="2">
    <location>
        <begin position="131"/>
        <end position="174"/>
    </location>
</feature>
<dbReference type="GO" id="GO:0008270">
    <property type="term" value="F:zinc ion binding"/>
    <property type="evidence" value="ECO:0007669"/>
    <property type="project" value="UniProtKB-KW"/>
</dbReference>
<evidence type="ECO:0000256" key="1">
    <source>
        <dbReference type="PROSITE-ProRule" id="PRU00175"/>
    </source>
</evidence>
<dbReference type="Proteomes" id="UP001497457">
    <property type="component" value="Chromosome 10rd"/>
</dbReference>
<gene>
    <name evidence="3" type="ORF">URODEC1_LOCUS6925</name>
</gene>
<proteinExistence type="predicted"/>
<dbReference type="AlphaFoldDB" id="A0ABC8VUQ3"/>
<dbReference type="InterPro" id="IPR051826">
    <property type="entry name" value="E3_ubiquitin-ligase_domain"/>
</dbReference>
<keyword evidence="1" id="KW-0862">Zinc</keyword>
<dbReference type="SMART" id="SM00184">
    <property type="entry name" value="RING"/>
    <property type="match status" value="1"/>
</dbReference>
<name>A0ABC8VUQ3_9POAL</name>
<organism evidence="3 4">
    <name type="scientific">Urochloa decumbens</name>
    <dbReference type="NCBI Taxonomy" id="240449"/>
    <lineage>
        <taxon>Eukaryota</taxon>
        <taxon>Viridiplantae</taxon>
        <taxon>Streptophyta</taxon>
        <taxon>Embryophyta</taxon>
        <taxon>Tracheophyta</taxon>
        <taxon>Spermatophyta</taxon>
        <taxon>Magnoliopsida</taxon>
        <taxon>Liliopsida</taxon>
        <taxon>Poales</taxon>
        <taxon>Poaceae</taxon>
        <taxon>PACMAD clade</taxon>
        <taxon>Panicoideae</taxon>
        <taxon>Panicodae</taxon>
        <taxon>Paniceae</taxon>
        <taxon>Melinidinae</taxon>
        <taxon>Urochloa</taxon>
    </lineage>
</organism>
<dbReference type="PANTHER" id="PTHR22765:SF183">
    <property type="entry name" value="OS06G0534800 PROTEIN"/>
    <property type="match status" value="1"/>
</dbReference>
<dbReference type="EMBL" id="OZ075120">
    <property type="protein sequence ID" value="CAL4896907.1"/>
    <property type="molecule type" value="Genomic_DNA"/>
</dbReference>
<protein>
    <recommendedName>
        <fullName evidence="2">RING-type domain-containing protein</fullName>
    </recommendedName>
</protein>
<keyword evidence="1" id="KW-0863">Zinc-finger</keyword>
<dbReference type="SUPFAM" id="SSF57850">
    <property type="entry name" value="RING/U-box"/>
    <property type="match status" value="1"/>
</dbReference>
<reference evidence="3" key="1">
    <citation type="submission" date="2024-10" db="EMBL/GenBank/DDBJ databases">
        <authorList>
            <person name="Ryan C."/>
        </authorList>
    </citation>
    <scope>NUCLEOTIDE SEQUENCE [LARGE SCALE GENOMIC DNA]</scope>
</reference>
<dbReference type="Pfam" id="PF13639">
    <property type="entry name" value="zf-RING_2"/>
    <property type="match status" value="1"/>
</dbReference>
<keyword evidence="4" id="KW-1185">Reference proteome</keyword>
<dbReference type="InterPro" id="IPR001841">
    <property type="entry name" value="Znf_RING"/>
</dbReference>
<dbReference type="Gene3D" id="3.30.40.10">
    <property type="entry name" value="Zinc/RING finger domain, C3HC4 (zinc finger)"/>
    <property type="match status" value="1"/>
</dbReference>
<sequence length="184" mass="20069">MPMLLGSHGLAGHHVARAAAHGRRQERARARGGTRQRRRLVWFQQQATAEQMVRRQIRGLMSLHLLALRLGLDIETIVACLQEEANGSGAGVWFGAAVPASAAAVAGLEKRTFVVHATTEGECGGVTKEECAICFEDFEDGEEVAVMPCSHRHEFHAKCIGKWLGRSNTCPLCRHQLPTAGDDH</sequence>
<dbReference type="InterPro" id="IPR013083">
    <property type="entry name" value="Znf_RING/FYVE/PHD"/>
</dbReference>
<dbReference type="PROSITE" id="PS50089">
    <property type="entry name" value="ZF_RING_2"/>
    <property type="match status" value="1"/>
</dbReference>
<evidence type="ECO:0000259" key="2">
    <source>
        <dbReference type="PROSITE" id="PS50089"/>
    </source>
</evidence>
<accession>A0ABC8VUQ3</accession>
<dbReference type="PANTHER" id="PTHR22765">
    <property type="entry name" value="RING FINGER AND PROTEASE ASSOCIATED DOMAIN-CONTAINING"/>
    <property type="match status" value="1"/>
</dbReference>
<evidence type="ECO:0000313" key="4">
    <source>
        <dbReference type="Proteomes" id="UP001497457"/>
    </source>
</evidence>